<accession>A0A8S2KMX8</accession>
<dbReference type="EMBL" id="CAJOBA010009745">
    <property type="protein sequence ID" value="CAF3858420.1"/>
    <property type="molecule type" value="Genomic_DNA"/>
</dbReference>
<comment type="caution">
    <text evidence="2">The sequence shown here is derived from an EMBL/GenBank/DDBJ whole genome shotgun (WGS) entry which is preliminary data.</text>
</comment>
<evidence type="ECO:0000313" key="1">
    <source>
        <dbReference type="EMBL" id="CAF1096923.1"/>
    </source>
</evidence>
<evidence type="ECO:0000313" key="2">
    <source>
        <dbReference type="EMBL" id="CAF3858420.1"/>
    </source>
</evidence>
<dbReference type="EMBL" id="CAJNOK010009727">
    <property type="protein sequence ID" value="CAF1096923.1"/>
    <property type="molecule type" value="Genomic_DNA"/>
</dbReference>
<reference evidence="2" key="1">
    <citation type="submission" date="2021-02" db="EMBL/GenBank/DDBJ databases">
        <authorList>
            <person name="Nowell W R."/>
        </authorList>
    </citation>
    <scope>NUCLEOTIDE SEQUENCE</scope>
</reference>
<sequence>MEDNSKNQNLEDLSIVWLDAVSNDLQTKTRLRSIINYLRIFHDTDECVDYIDSVQNEKIYFIISSTLGESIIPLIHDRSQIVSIYVLCENKAGHEQWTKIYKKIQAICTDNDSLFVALTKNVKLSMRQSMPMSICNVHVEAKNKSIRDLSKENCTFFWFQLLIETLLRMPQTSSAKSDLLDLCRQHYDGNDEELSKINEFERCYCCEQAIWWYTRDSFLYRQLNKAFRTENIDIIFKFRFFIIDLNKQLYAMHNNYLELLRTYFNKLTVYRGQAIPTEELERLKYNIGGFISMNTFLSTTTDREIALIYAGNGSDRPTHESVLFEITIDLNALSTDKPFVNIKDLRYFNGTIQQTAFR</sequence>
<dbReference type="SUPFAM" id="SSF56399">
    <property type="entry name" value="ADP-ribosylation"/>
    <property type="match status" value="1"/>
</dbReference>
<dbReference type="Gene3D" id="3.90.176.10">
    <property type="entry name" value="Toxin ADP-ribosyltransferase, Chain A, domain 1"/>
    <property type="match status" value="1"/>
</dbReference>
<dbReference type="AlphaFoldDB" id="A0A8S2KMX8"/>
<dbReference type="Proteomes" id="UP000677228">
    <property type="component" value="Unassembled WGS sequence"/>
</dbReference>
<gene>
    <name evidence="1" type="ORF">OVA965_LOCUS19098</name>
    <name evidence="2" type="ORF">TMI583_LOCUS19111</name>
</gene>
<evidence type="ECO:0000313" key="3">
    <source>
        <dbReference type="Proteomes" id="UP000682733"/>
    </source>
</evidence>
<organism evidence="2 3">
    <name type="scientific">Didymodactylos carnosus</name>
    <dbReference type="NCBI Taxonomy" id="1234261"/>
    <lineage>
        <taxon>Eukaryota</taxon>
        <taxon>Metazoa</taxon>
        <taxon>Spiralia</taxon>
        <taxon>Gnathifera</taxon>
        <taxon>Rotifera</taxon>
        <taxon>Eurotatoria</taxon>
        <taxon>Bdelloidea</taxon>
        <taxon>Philodinida</taxon>
        <taxon>Philodinidae</taxon>
        <taxon>Didymodactylos</taxon>
    </lineage>
</organism>
<dbReference type="Proteomes" id="UP000682733">
    <property type="component" value="Unassembled WGS sequence"/>
</dbReference>
<protein>
    <submittedName>
        <fullName evidence="2">Uncharacterized protein</fullName>
    </submittedName>
</protein>
<name>A0A8S2KMX8_9BILA</name>
<proteinExistence type="predicted"/>